<feature type="active site" evidence="11">
    <location>
        <position position="179"/>
    </location>
</feature>
<dbReference type="KEGG" id="ntt:TAO_0153"/>
<evidence type="ECO:0000256" key="7">
    <source>
        <dbReference type="ARBA" id="ARBA00022908"/>
    </source>
</evidence>
<dbReference type="InterPro" id="IPR050090">
    <property type="entry name" value="Tyrosine_recombinase_XerCD"/>
</dbReference>
<evidence type="ECO:0000256" key="9">
    <source>
        <dbReference type="ARBA" id="ARBA00023172"/>
    </source>
</evidence>
<keyword evidence="8 11" id="KW-0238">DNA-binding</keyword>
<dbReference type="InterPro" id="IPR010998">
    <property type="entry name" value="Integrase_recombinase_N"/>
</dbReference>
<gene>
    <name evidence="11" type="primary">xerC</name>
    <name evidence="14" type="ORF">TAO_0153</name>
</gene>
<comment type="function">
    <text evidence="11">Site-specific tyrosine recombinase, which acts by catalyzing the cutting and rejoining of the recombining DNA molecules. The XerC-XerD complex is essential to convert dimers of the bacterial chromosome into monomers to permit their segregation at cell division. It also contributes to the segregational stability of plasmids.</text>
</comment>
<dbReference type="InterPro" id="IPR023009">
    <property type="entry name" value="Tyrosine_recombinase_XerC/XerD"/>
</dbReference>
<dbReference type="PANTHER" id="PTHR30349">
    <property type="entry name" value="PHAGE INTEGRASE-RELATED"/>
    <property type="match status" value="1"/>
</dbReference>
<evidence type="ECO:0000256" key="11">
    <source>
        <dbReference type="HAMAP-Rule" id="MF_01808"/>
    </source>
</evidence>
<evidence type="ECO:0000256" key="2">
    <source>
        <dbReference type="ARBA" id="ARBA00006657"/>
    </source>
</evidence>
<dbReference type="CDD" id="cd00798">
    <property type="entry name" value="INT_XerDC_C"/>
    <property type="match status" value="1"/>
</dbReference>
<dbReference type="InterPro" id="IPR011931">
    <property type="entry name" value="Recomb_XerC"/>
</dbReference>
<evidence type="ECO:0000256" key="5">
    <source>
        <dbReference type="ARBA" id="ARBA00022618"/>
    </source>
</evidence>
<keyword evidence="4 11" id="KW-0963">Cytoplasm</keyword>
<accession>A0A1Q2SK87</accession>
<dbReference type="AlphaFoldDB" id="A0A1Q2SK87"/>
<dbReference type="Proteomes" id="UP000243679">
    <property type="component" value="Chromosome"/>
</dbReference>
<feature type="active site" evidence="11">
    <location>
        <position position="251"/>
    </location>
</feature>
<dbReference type="InterPro" id="IPR002104">
    <property type="entry name" value="Integrase_catalytic"/>
</dbReference>
<organism evidence="14 15">
    <name type="scientific">Candidatus Nitrosoglobus terrae</name>
    <dbReference type="NCBI Taxonomy" id="1630141"/>
    <lineage>
        <taxon>Bacteria</taxon>
        <taxon>Pseudomonadati</taxon>
        <taxon>Pseudomonadota</taxon>
        <taxon>Gammaproteobacteria</taxon>
        <taxon>Chromatiales</taxon>
        <taxon>Chromatiaceae</taxon>
        <taxon>Candidatus Nitrosoglobus</taxon>
    </lineage>
</organism>
<dbReference type="Pfam" id="PF00589">
    <property type="entry name" value="Phage_integrase"/>
    <property type="match status" value="1"/>
</dbReference>
<evidence type="ECO:0000256" key="6">
    <source>
        <dbReference type="ARBA" id="ARBA00022829"/>
    </source>
</evidence>
<evidence type="ECO:0000256" key="10">
    <source>
        <dbReference type="ARBA" id="ARBA00023306"/>
    </source>
</evidence>
<keyword evidence="7 11" id="KW-0229">DNA integration</keyword>
<proteinExistence type="inferred from homology"/>
<evidence type="ECO:0000256" key="4">
    <source>
        <dbReference type="ARBA" id="ARBA00022490"/>
    </source>
</evidence>
<dbReference type="GO" id="GO:0005737">
    <property type="term" value="C:cytoplasm"/>
    <property type="evidence" value="ECO:0007669"/>
    <property type="project" value="UniProtKB-SubCell"/>
</dbReference>
<dbReference type="InterPro" id="IPR011010">
    <property type="entry name" value="DNA_brk_join_enz"/>
</dbReference>
<dbReference type="Gene3D" id="1.10.443.10">
    <property type="entry name" value="Intergrase catalytic core"/>
    <property type="match status" value="1"/>
</dbReference>
<dbReference type="PROSITE" id="PS51898">
    <property type="entry name" value="TYR_RECOMBINASE"/>
    <property type="match status" value="1"/>
</dbReference>
<dbReference type="GO" id="GO:0007059">
    <property type="term" value="P:chromosome segregation"/>
    <property type="evidence" value="ECO:0007669"/>
    <property type="project" value="UniProtKB-UniRule"/>
</dbReference>
<dbReference type="Pfam" id="PF02899">
    <property type="entry name" value="Phage_int_SAM_1"/>
    <property type="match status" value="1"/>
</dbReference>
<comment type="subcellular location">
    <subcellularLocation>
        <location evidence="1 11">Cytoplasm</location>
    </subcellularLocation>
</comment>
<feature type="domain" description="Core-binding (CB)" evidence="13">
    <location>
        <begin position="8"/>
        <end position="94"/>
    </location>
</feature>
<feature type="domain" description="Tyr recombinase" evidence="12">
    <location>
        <begin position="115"/>
        <end position="296"/>
    </location>
</feature>
<protein>
    <recommendedName>
        <fullName evidence="3 11">Tyrosine recombinase XerC</fullName>
    </recommendedName>
</protein>
<keyword evidence="15" id="KW-1185">Reference proteome</keyword>
<evidence type="ECO:0000259" key="12">
    <source>
        <dbReference type="PROSITE" id="PS51898"/>
    </source>
</evidence>
<dbReference type="GO" id="GO:0003677">
    <property type="term" value="F:DNA binding"/>
    <property type="evidence" value="ECO:0007669"/>
    <property type="project" value="UniProtKB-UniRule"/>
</dbReference>
<comment type="similarity">
    <text evidence="2 11">Belongs to the 'phage' integrase family. XerC subfamily.</text>
</comment>
<dbReference type="EMBL" id="AP014836">
    <property type="protein sequence ID" value="BAW79523.1"/>
    <property type="molecule type" value="Genomic_DNA"/>
</dbReference>
<evidence type="ECO:0000259" key="13">
    <source>
        <dbReference type="PROSITE" id="PS51900"/>
    </source>
</evidence>
<evidence type="ECO:0000313" key="14">
    <source>
        <dbReference type="EMBL" id="BAW79523.1"/>
    </source>
</evidence>
<comment type="subunit">
    <text evidence="11">Forms a cyclic heterotetrameric complex composed of two molecules of XerC and two molecules of XerD.</text>
</comment>
<dbReference type="InterPro" id="IPR013762">
    <property type="entry name" value="Integrase-like_cat_sf"/>
</dbReference>
<keyword evidence="10 11" id="KW-0131">Cell cycle</keyword>
<keyword evidence="6 11" id="KW-0159">Chromosome partition</keyword>
<evidence type="ECO:0000313" key="15">
    <source>
        <dbReference type="Proteomes" id="UP000243679"/>
    </source>
</evidence>
<evidence type="ECO:0000256" key="3">
    <source>
        <dbReference type="ARBA" id="ARBA00015804"/>
    </source>
</evidence>
<dbReference type="PROSITE" id="PS51900">
    <property type="entry name" value="CB"/>
    <property type="match status" value="1"/>
</dbReference>
<feature type="active site" evidence="11">
    <location>
        <position position="248"/>
    </location>
</feature>
<dbReference type="NCBIfam" id="NF001399">
    <property type="entry name" value="PRK00283.1"/>
    <property type="match status" value="1"/>
</dbReference>
<evidence type="ECO:0000256" key="8">
    <source>
        <dbReference type="ARBA" id="ARBA00023125"/>
    </source>
</evidence>
<dbReference type="InterPro" id="IPR004107">
    <property type="entry name" value="Integrase_SAM-like_N"/>
</dbReference>
<dbReference type="GO" id="GO:0009037">
    <property type="term" value="F:tyrosine-based site-specific recombinase activity"/>
    <property type="evidence" value="ECO:0007669"/>
    <property type="project" value="UniProtKB-UniRule"/>
</dbReference>
<keyword evidence="9 11" id="KW-0233">DNA recombination</keyword>
<dbReference type="Gene3D" id="1.10.150.130">
    <property type="match status" value="1"/>
</dbReference>
<keyword evidence="5 11" id="KW-0132">Cell division</keyword>
<evidence type="ECO:0000256" key="1">
    <source>
        <dbReference type="ARBA" id="ARBA00004496"/>
    </source>
</evidence>
<name>A0A1Q2SK87_9GAMM</name>
<dbReference type="SUPFAM" id="SSF56349">
    <property type="entry name" value="DNA breaking-rejoining enzymes"/>
    <property type="match status" value="1"/>
</dbReference>
<dbReference type="HAMAP" id="MF_01808">
    <property type="entry name" value="Recomb_XerC_XerD"/>
    <property type="match status" value="1"/>
</dbReference>
<feature type="active site" evidence="11">
    <location>
        <position position="155"/>
    </location>
</feature>
<dbReference type="GO" id="GO:0006313">
    <property type="term" value="P:DNA transposition"/>
    <property type="evidence" value="ECO:0007669"/>
    <property type="project" value="UniProtKB-UniRule"/>
</dbReference>
<feature type="active site" description="O-(3'-phospho-DNA)-tyrosine intermediate" evidence="11">
    <location>
        <position position="283"/>
    </location>
</feature>
<feature type="active site" evidence="11">
    <location>
        <position position="274"/>
    </location>
</feature>
<dbReference type="NCBIfam" id="TIGR02224">
    <property type="entry name" value="recomb_XerC"/>
    <property type="match status" value="1"/>
</dbReference>
<dbReference type="PANTHER" id="PTHR30349:SF81">
    <property type="entry name" value="TYROSINE RECOMBINASE XERC"/>
    <property type="match status" value="1"/>
</dbReference>
<dbReference type="GO" id="GO:0051301">
    <property type="term" value="P:cell division"/>
    <property type="evidence" value="ECO:0007669"/>
    <property type="project" value="UniProtKB-UniRule"/>
</dbReference>
<reference evidence="14 15" key="1">
    <citation type="journal article" date="2017" name="ISME J.">
        <title>An acid-tolerant ammonia-oxidizing ?-proteobacterium from soil.</title>
        <authorList>
            <person name="Hayatsu M."/>
            <person name="Tago K."/>
            <person name="Uchiyama I."/>
            <person name="Toyoda A."/>
            <person name="Wang Y."/>
            <person name="Shimomura Y."/>
            <person name="Okubo T."/>
            <person name="Kurisu F."/>
            <person name="Hirono Y."/>
            <person name="Nonaka K."/>
            <person name="Akiyama H."/>
            <person name="Itoh T."/>
            <person name="Takami H."/>
        </authorList>
    </citation>
    <scope>NUCLEOTIDE SEQUENCE [LARGE SCALE GENOMIC DNA]</scope>
    <source>
        <strain evidence="14 15">TAO100</strain>
    </source>
</reference>
<sequence length="306" mass="35188">MDLKRMEEEQQAWVNHFFTHLQYERGLSARTIASYCYDLAKVVAFCCKNKICSWKELDAQKVRAIVVACHQIGLSGRSIQRLLSALRSFYTYLQREGLVEDNPAQRLYAPKGKYELPHVLDVDQVAQLLDKTNLSSDLLLRDQAILELFYSSGLRLSELVSLNMRALDLNAALVRVVGKGAKIREVPIGRRAKEALARWFLIRLTWVEPQEEAVFISQQGRRLSSRAIQKRLHLWGLRQGLDVALHPHRLRHAFATHLLESSGDLRAVQELLGHADISTTQVYTHLDFQHLAKIYDQAHPRARKKY</sequence>
<dbReference type="InterPro" id="IPR044068">
    <property type="entry name" value="CB"/>
</dbReference>